<evidence type="ECO:0000313" key="1">
    <source>
        <dbReference type="EMBL" id="HGN36837.1"/>
    </source>
</evidence>
<name>A0A7J3I8A4_9CREN</name>
<dbReference type="AlphaFoldDB" id="A0A7J3I8A4"/>
<sequence length="119" mass="14033">MGYNIPPAVLTELKQRIRRYIRAVIPGYLEILNIYSMRIYGKDVLDLFFESPSRVYDILMQHYRDSFTVDFAIVRLFLRPISLTSNNILLEEQLLELIRKRRDGEVLRIIVDSLTSSQP</sequence>
<proteinExistence type="predicted"/>
<gene>
    <name evidence="1" type="ORF">ENT87_04750</name>
</gene>
<reference evidence="1" key="1">
    <citation type="journal article" date="2020" name="mSystems">
        <title>Genome- and Community-Level Interaction Insights into Carbon Utilization and Element Cycling Functions of Hydrothermarchaeota in Hydrothermal Sediment.</title>
        <authorList>
            <person name="Zhou Z."/>
            <person name="Liu Y."/>
            <person name="Xu W."/>
            <person name="Pan J."/>
            <person name="Luo Z.H."/>
            <person name="Li M."/>
        </authorList>
    </citation>
    <scope>NUCLEOTIDE SEQUENCE [LARGE SCALE GENOMIC DNA]</scope>
    <source>
        <strain evidence="1">SpSt-618</strain>
    </source>
</reference>
<accession>A0A7J3I8A4</accession>
<protein>
    <submittedName>
        <fullName evidence="1">Uncharacterized protein</fullName>
    </submittedName>
</protein>
<organism evidence="1">
    <name type="scientific">Ignisphaera aggregans</name>
    <dbReference type="NCBI Taxonomy" id="334771"/>
    <lineage>
        <taxon>Archaea</taxon>
        <taxon>Thermoproteota</taxon>
        <taxon>Thermoprotei</taxon>
        <taxon>Desulfurococcales</taxon>
        <taxon>Desulfurococcaceae</taxon>
        <taxon>Ignisphaera</taxon>
    </lineage>
</organism>
<comment type="caution">
    <text evidence="1">The sequence shown here is derived from an EMBL/GenBank/DDBJ whole genome shotgun (WGS) entry which is preliminary data.</text>
</comment>
<dbReference type="EMBL" id="DTAI01000133">
    <property type="protein sequence ID" value="HGN36837.1"/>
    <property type="molecule type" value="Genomic_DNA"/>
</dbReference>